<gene>
    <name evidence="3" type="ORF">BBI17_002969</name>
    <name evidence="4" type="ORF">BBO99_00003104</name>
    <name evidence="2" type="ORF">JM18_001029</name>
</gene>
<evidence type="ECO:0000313" key="6">
    <source>
        <dbReference type="Proteomes" id="UP000285883"/>
    </source>
</evidence>
<dbReference type="Pfam" id="PF00622">
    <property type="entry name" value="SPRY"/>
    <property type="match status" value="1"/>
</dbReference>
<dbReference type="InterPro" id="IPR050618">
    <property type="entry name" value="Ubq-SigPath_Reg"/>
</dbReference>
<dbReference type="InterPro" id="IPR003877">
    <property type="entry name" value="SPRY_dom"/>
</dbReference>
<evidence type="ECO:0000313" key="5">
    <source>
        <dbReference type="Proteomes" id="UP000285624"/>
    </source>
</evidence>
<dbReference type="EMBL" id="JPWU03000034">
    <property type="protein sequence ID" value="KAG2530217.1"/>
    <property type="molecule type" value="Genomic_DNA"/>
</dbReference>
<dbReference type="SUPFAM" id="SSF49899">
    <property type="entry name" value="Concanavalin A-like lectins/glucanases"/>
    <property type="match status" value="1"/>
</dbReference>
<reference evidence="2" key="3">
    <citation type="submission" date="2020-06" db="EMBL/GenBank/DDBJ databases">
        <authorList>
            <person name="Studholme D.J."/>
        </authorList>
    </citation>
    <scope>NUCLEOTIDE SEQUENCE</scope>
    <source>
        <strain evidence="2">NZFS 3630</strain>
    </source>
</reference>
<dbReference type="Proteomes" id="UP000285883">
    <property type="component" value="Unassembled WGS sequence"/>
</dbReference>
<evidence type="ECO:0000313" key="4">
    <source>
        <dbReference type="EMBL" id="RLN82174.1"/>
    </source>
</evidence>
<dbReference type="InterPro" id="IPR043136">
    <property type="entry name" value="B30.2/SPRY_sf"/>
</dbReference>
<reference evidence="5 6" key="2">
    <citation type="submission" date="2018-07" db="EMBL/GenBank/DDBJ databases">
        <title>Genome sequencing of oomycete isolates from Chile give support for New Zealand origin for Phytophthora kernoviae and make available the first Nothophytophthora sp. genome.</title>
        <authorList>
            <person name="Studholme D.J."/>
            <person name="Sanfuentes E."/>
            <person name="Panda P."/>
            <person name="Hill R."/>
            <person name="Sambles C."/>
            <person name="Grant M."/>
            <person name="Williams N.M."/>
            <person name="Mcdougal R.L."/>
        </authorList>
    </citation>
    <scope>NUCLEOTIDE SEQUENCE [LARGE SCALE GENOMIC DNA]</scope>
    <source>
        <strain evidence="3">Chile2</strain>
        <strain evidence="4">Chile4</strain>
    </source>
</reference>
<dbReference type="InterPro" id="IPR001870">
    <property type="entry name" value="B30.2/SPRY"/>
</dbReference>
<name>A0A3R7G9V6_9STRA</name>
<reference evidence="2" key="1">
    <citation type="journal article" date="2015" name="Genom Data">
        <title>Genome sequences of six Phytophthora species associated with forests in New Zealand.</title>
        <authorList>
            <person name="Studholme D.J."/>
            <person name="McDougal R.L."/>
            <person name="Sambles C."/>
            <person name="Hansen E."/>
            <person name="Hardy G."/>
            <person name="Grant M."/>
            <person name="Ganley R.J."/>
            <person name="Williams N.M."/>
        </authorList>
    </citation>
    <scope>NUCLEOTIDE SEQUENCE</scope>
    <source>
        <strain evidence="2">NZFS 3630</strain>
    </source>
</reference>
<dbReference type="PROSITE" id="PS50188">
    <property type="entry name" value="B302_SPRY"/>
    <property type="match status" value="1"/>
</dbReference>
<keyword evidence="5" id="KW-1185">Reference proteome</keyword>
<dbReference type="Proteomes" id="UP000792063">
    <property type="component" value="Unassembled WGS sequence"/>
</dbReference>
<evidence type="ECO:0000259" key="1">
    <source>
        <dbReference type="PROSITE" id="PS50188"/>
    </source>
</evidence>
<dbReference type="Proteomes" id="UP000285624">
    <property type="component" value="Unassembled WGS sequence"/>
</dbReference>
<dbReference type="STRING" id="325452.A0A3R7G9V6"/>
<accession>A0A3R7G9V6</accession>
<feature type="domain" description="B30.2/SPRY" evidence="1">
    <location>
        <begin position="190"/>
        <end position="413"/>
    </location>
</feature>
<evidence type="ECO:0000313" key="3">
    <source>
        <dbReference type="EMBL" id="RLN44206.1"/>
    </source>
</evidence>
<organism evidence="3 6">
    <name type="scientific">Phytophthora kernoviae</name>
    <dbReference type="NCBI Taxonomy" id="325452"/>
    <lineage>
        <taxon>Eukaryota</taxon>
        <taxon>Sar</taxon>
        <taxon>Stramenopiles</taxon>
        <taxon>Oomycota</taxon>
        <taxon>Peronosporomycetes</taxon>
        <taxon>Peronosporales</taxon>
        <taxon>Peronosporaceae</taxon>
        <taxon>Phytophthora</taxon>
    </lineage>
</organism>
<dbReference type="PANTHER" id="PTHR12864">
    <property type="entry name" value="RAN BINDING PROTEIN 9-RELATED"/>
    <property type="match status" value="1"/>
</dbReference>
<comment type="caution">
    <text evidence="3">The sequence shown here is derived from an EMBL/GenBank/DDBJ whole genome shotgun (WGS) entry which is preliminary data.</text>
</comment>
<protein>
    <recommendedName>
        <fullName evidence="1">B30.2/SPRY domain-containing protein</fullName>
    </recommendedName>
</protein>
<dbReference type="AlphaFoldDB" id="A0A3R7G9V6"/>
<dbReference type="Gene3D" id="2.60.120.920">
    <property type="match status" value="1"/>
</dbReference>
<evidence type="ECO:0000313" key="2">
    <source>
        <dbReference type="EMBL" id="KAG2530217.1"/>
    </source>
</evidence>
<dbReference type="InterPro" id="IPR013320">
    <property type="entry name" value="ConA-like_dom_sf"/>
</dbReference>
<sequence>MLSELLSSLPSPTPTLSSRLSHLNSFVVLTKKSSPSSRRLSRRSSVASICSSTSTASNSSDDESESSDLDGDDCCLAYESYAAVTKRNNLPATARSSWDLRWSDLQLSKNSAETSKLLAAMRLKRRHTRNGEALELTALELCFEFLTLEELHAAALVCTGFHDVVVSSEMLLSGLYTRQWRRDGKMLPATYVMLPYCEQLTLCAGRRTDTNYELSTRSAVTHLPDGKYKVVNNSMLRNFEKGAVDSVRGVKSLPVLSCALALNKGISYYEVDMKGCGSVGLASLSDAAARNAYGFGSGEHVGWKGLSYGYHGNDGDFVYNDGAKPYGGAWESFGPSWGRAHARFGNQEEEEEEAPTFTVGCGLDADKHQVFFTLNGELVGAAPTTVLPGDYAAAVSLHAFGDEAVVNVGAAPFLFDIEASSIGGRF</sequence>
<proteinExistence type="predicted"/>
<dbReference type="EMBL" id="MBDN02000059">
    <property type="protein sequence ID" value="RLN82174.1"/>
    <property type="molecule type" value="Genomic_DNA"/>
</dbReference>
<dbReference type="EMBL" id="MAYM02000306">
    <property type="protein sequence ID" value="RLN44206.1"/>
    <property type="molecule type" value="Genomic_DNA"/>
</dbReference>
<dbReference type="CDD" id="cd12885">
    <property type="entry name" value="SPRY_RanBP_like"/>
    <property type="match status" value="1"/>
</dbReference>
<dbReference type="InterPro" id="IPR044736">
    <property type="entry name" value="Gid1/RanBPM/SPLA_SPRY"/>
</dbReference>